<name>A0A1Q5PDP4_9BACT</name>
<evidence type="ECO:0008006" key="5">
    <source>
        <dbReference type="Google" id="ProtNLM"/>
    </source>
</evidence>
<dbReference type="Gene3D" id="2.40.128.640">
    <property type="match status" value="1"/>
</dbReference>
<feature type="compositionally biased region" description="Basic residues" evidence="1">
    <location>
        <begin position="39"/>
        <end position="54"/>
    </location>
</feature>
<keyword evidence="2" id="KW-0732">Signal</keyword>
<evidence type="ECO:0000313" key="3">
    <source>
        <dbReference type="EMBL" id="OKL40303.1"/>
    </source>
</evidence>
<feature type="chain" id="PRO_5012163039" description="Copper resistance protein NlpE" evidence="2">
    <location>
        <begin position="21"/>
        <end position="186"/>
    </location>
</feature>
<keyword evidence="4" id="KW-1185">Reference proteome</keyword>
<organism evidence="3 4">
    <name type="scientific">Pontibacter flavimaris</name>
    <dbReference type="NCBI Taxonomy" id="1797110"/>
    <lineage>
        <taxon>Bacteria</taxon>
        <taxon>Pseudomonadati</taxon>
        <taxon>Bacteroidota</taxon>
        <taxon>Cytophagia</taxon>
        <taxon>Cytophagales</taxon>
        <taxon>Hymenobacteraceae</taxon>
        <taxon>Pontibacter</taxon>
    </lineage>
</organism>
<protein>
    <recommendedName>
        <fullName evidence="5">Copper resistance protein NlpE</fullName>
    </recommendedName>
</protein>
<dbReference type="EMBL" id="LVWA01000005">
    <property type="protein sequence ID" value="OKL40303.1"/>
    <property type="molecule type" value="Genomic_DNA"/>
</dbReference>
<dbReference type="Proteomes" id="UP000186551">
    <property type="component" value="Unassembled WGS sequence"/>
</dbReference>
<evidence type="ECO:0000313" key="4">
    <source>
        <dbReference type="Proteomes" id="UP000186551"/>
    </source>
</evidence>
<feature type="signal peptide" evidence="2">
    <location>
        <begin position="1"/>
        <end position="20"/>
    </location>
</feature>
<dbReference type="AlphaFoldDB" id="A0A1Q5PDP4"/>
<dbReference type="RefSeq" id="WP_073852406.1">
    <property type="nucleotide sequence ID" value="NZ_LVWA01000005.1"/>
</dbReference>
<evidence type="ECO:0000256" key="2">
    <source>
        <dbReference type="SAM" id="SignalP"/>
    </source>
</evidence>
<evidence type="ECO:0000256" key="1">
    <source>
        <dbReference type="SAM" id="MobiDB-lite"/>
    </source>
</evidence>
<dbReference type="Pfam" id="PF04170">
    <property type="entry name" value="NlpE"/>
    <property type="match status" value="1"/>
</dbReference>
<reference evidence="3 4" key="1">
    <citation type="submission" date="2016-03" db="EMBL/GenBank/DDBJ databases">
        <title>Genome sequence of Pontibacter sp. nov., of the family cytophagaceae, isolated from marine sediment of the Yellow Sea, China.</title>
        <authorList>
            <person name="Zhang G."/>
            <person name="Zhang R."/>
        </authorList>
    </citation>
    <scope>NUCLEOTIDE SEQUENCE [LARGE SCALE GENOMIC DNA]</scope>
    <source>
        <strain evidence="3 4">S10-8</strain>
    </source>
</reference>
<feature type="compositionally biased region" description="Low complexity" evidence="1">
    <location>
        <begin position="55"/>
        <end position="67"/>
    </location>
</feature>
<sequence>MRTIIAFFILFSLTFGLQQAAQAQSGKSYKEWLEESRSGSKKATAKKTTAKSKTRATAAKAKTEAAAPALAPPSGTFRGMLACPDCKGVRTELILTGTPKDANRSFTMRQMYVGKPDDKGVVSGSGKWIIAKGNKQNPDAVILQLIPLEGDLELMYFLQVSDTEVKLLNNRQEEISGSQNYSLRKL</sequence>
<dbReference type="InterPro" id="IPR007298">
    <property type="entry name" value="Cu-R_lipoprotein_NlpE"/>
</dbReference>
<dbReference type="OrthoDB" id="5348860at2"/>
<comment type="caution">
    <text evidence="3">The sequence shown here is derived from an EMBL/GenBank/DDBJ whole genome shotgun (WGS) entry which is preliminary data.</text>
</comment>
<accession>A0A1Q5PDP4</accession>
<gene>
    <name evidence="3" type="ORF">A3841_18445</name>
</gene>
<feature type="region of interest" description="Disordered" evidence="1">
    <location>
        <begin position="34"/>
        <end position="67"/>
    </location>
</feature>
<proteinExistence type="predicted"/>